<comment type="subcellular location">
    <subcellularLocation>
        <location evidence="1">Secreted</location>
    </subcellularLocation>
</comment>
<evidence type="ECO:0000313" key="8">
    <source>
        <dbReference type="Proteomes" id="UP000886787"/>
    </source>
</evidence>
<dbReference type="GO" id="GO:0030246">
    <property type="term" value="F:carbohydrate binding"/>
    <property type="evidence" value="ECO:0007669"/>
    <property type="project" value="InterPro"/>
</dbReference>
<proteinExistence type="predicted"/>
<evidence type="ECO:0000256" key="3">
    <source>
        <dbReference type="ARBA" id="ARBA00022737"/>
    </source>
</evidence>
<protein>
    <recommendedName>
        <fullName evidence="6">Cohesin domain-containing protein</fullName>
    </recommendedName>
</protein>
<feature type="region of interest" description="Disordered" evidence="4">
    <location>
        <begin position="152"/>
        <end position="249"/>
    </location>
</feature>
<evidence type="ECO:0000313" key="7">
    <source>
        <dbReference type="EMBL" id="HIQ81253.1"/>
    </source>
</evidence>
<keyword evidence="5" id="KW-0472">Membrane</keyword>
<feature type="compositionally biased region" description="Low complexity" evidence="4">
    <location>
        <begin position="192"/>
        <end position="249"/>
    </location>
</feature>
<keyword evidence="5" id="KW-1133">Transmembrane helix</keyword>
<dbReference type="Gene3D" id="2.60.40.680">
    <property type="match status" value="1"/>
</dbReference>
<feature type="compositionally biased region" description="Basic and acidic residues" evidence="4">
    <location>
        <begin position="73"/>
        <end position="84"/>
    </location>
</feature>
<comment type="caution">
    <text evidence="7">The sequence shown here is derived from an EMBL/GenBank/DDBJ whole genome shotgun (WGS) entry which is preliminary data.</text>
</comment>
<dbReference type="Proteomes" id="UP000886787">
    <property type="component" value="Unassembled WGS sequence"/>
</dbReference>
<keyword evidence="5" id="KW-0812">Transmembrane</keyword>
<evidence type="ECO:0000256" key="4">
    <source>
        <dbReference type="SAM" id="MobiDB-lite"/>
    </source>
</evidence>
<evidence type="ECO:0000259" key="6">
    <source>
        <dbReference type="Pfam" id="PF00963"/>
    </source>
</evidence>
<feature type="transmembrane region" description="Helical" evidence="5">
    <location>
        <begin position="118"/>
        <end position="139"/>
    </location>
</feature>
<dbReference type="AlphaFoldDB" id="A0A9D0ZIW3"/>
<evidence type="ECO:0000256" key="1">
    <source>
        <dbReference type="ARBA" id="ARBA00004613"/>
    </source>
</evidence>
<dbReference type="GO" id="GO:0000272">
    <property type="term" value="P:polysaccharide catabolic process"/>
    <property type="evidence" value="ECO:0007669"/>
    <property type="project" value="InterPro"/>
</dbReference>
<dbReference type="GO" id="GO:0005576">
    <property type="term" value="C:extracellular region"/>
    <property type="evidence" value="ECO:0007669"/>
    <property type="project" value="UniProtKB-SubCell"/>
</dbReference>
<dbReference type="Pfam" id="PF00963">
    <property type="entry name" value="Cohesin"/>
    <property type="match status" value="1"/>
</dbReference>
<organism evidence="7 8">
    <name type="scientific">Candidatus Scatavimonas merdigallinarum</name>
    <dbReference type="NCBI Taxonomy" id="2840914"/>
    <lineage>
        <taxon>Bacteria</taxon>
        <taxon>Bacillati</taxon>
        <taxon>Bacillota</taxon>
        <taxon>Clostridia</taxon>
        <taxon>Eubacteriales</taxon>
        <taxon>Oscillospiraceae</taxon>
        <taxon>Oscillospiraceae incertae sedis</taxon>
        <taxon>Candidatus Scatavimonas</taxon>
    </lineage>
</organism>
<feature type="region of interest" description="Disordered" evidence="4">
    <location>
        <begin position="34"/>
        <end position="96"/>
    </location>
</feature>
<dbReference type="InterPro" id="IPR002102">
    <property type="entry name" value="Cohesin_dom"/>
</dbReference>
<feature type="compositionally biased region" description="Polar residues" evidence="4">
    <location>
        <begin position="155"/>
        <end position="177"/>
    </location>
</feature>
<dbReference type="EMBL" id="DVFW01000042">
    <property type="protein sequence ID" value="HIQ81253.1"/>
    <property type="molecule type" value="Genomic_DNA"/>
</dbReference>
<dbReference type="CDD" id="cd00350">
    <property type="entry name" value="rubredoxin_like"/>
    <property type="match status" value="1"/>
</dbReference>
<feature type="compositionally biased region" description="Polar residues" evidence="4">
    <location>
        <begin position="39"/>
        <end position="48"/>
    </location>
</feature>
<evidence type="ECO:0000256" key="5">
    <source>
        <dbReference type="SAM" id="Phobius"/>
    </source>
</evidence>
<feature type="compositionally biased region" description="Polar residues" evidence="4">
    <location>
        <begin position="57"/>
        <end position="69"/>
    </location>
</feature>
<reference evidence="7" key="2">
    <citation type="journal article" date="2021" name="PeerJ">
        <title>Extensive microbial diversity within the chicken gut microbiome revealed by metagenomics and culture.</title>
        <authorList>
            <person name="Gilroy R."/>
            <person name="Ravi A."/>
            <person name="Getino M."/>
            <person name="Pursley I."/>
            <person name="Horton D.L."/>
            <person name="Alikhan N.F."/>
            <person name="Baker D."/>
            <person name="Gharbi K."/>
            <person name="Hall N."/>
            <person name="Watson M."/>
            <person name="Adriaenssens E.M."/>
            <person name="Foster-Nyarko E."/>
            <person name="Jarju S."/>
            <person name="Secka A."/>
            <person name="Antonio M."/>
            <person name="Oren A."/>
            <person name="Chaudhuri R.R."/>
            <person name="La Ragione R."/>
            <person name="Hildebrand F."/>
            <person name="Pallen M.J."/>
        </authorList>
    </citation>
    <scope>NUCLEOTIDE SEQUENCE</scope>
    <source>
        <strain evidence="7">ChiSjej1B19-3389</strain>
    </source>
</reference>
<sequence length="376" mass="39693">MTLCPKCNHEYDEKLGKCPVCGYNPQQEVEQLLEEAKSHYNQGENSPSYHDGFDGGSDSTPQATDNMPSVQDPYHDDFDNPVKEEENEPPLPEKLQEYNVDVRKAYDKKKRLPLGVKIVIAIVVILAVLIGAMFLFGVIKVEDGNVVFHPESIPGITTQETNPSDTSSSGQPPTNAQGGTSTGTNPAGGGTSSASSSSEESENTSAGPDGSSSTSNSSNSPASSGSSSASSDTPSSSPAQGSSGATSSPVTINGETFHVGDVVTYTVYLGNINPLVCGVQAVIHYDSSLLKVNPSSLSFPNLSGVVSNTDIDDAIYFNCSNPDGFEFAQEHPLVSVTFTIQEAASTACDIDFELETLIDFDSRPLEGDLRQSVTKA</sequence>
<feature type="domain" description="Cohesin" evidence="6">
    <location>
        <begin position="250"/>
        <end position="345"/>
    </location>
</feature>
<dbReference type="SUPFAM" id="SSF49384">
    <property type="entry name" value="Carbohydrate-binding domain"/>
    <property type="match status" value="1"/>
</dbReference>
<evidence type="ECO:0000256" key="2">
    <source>
        <dbReference type="ARBA" id="ARBA00022525"/>
    </source>
</evidence>
<reference evidence="7" key="1">
    <citation type="submission" date="2020-10" db="EMBL/GenBank/DDBJ databases">
        <authorList>
            <person name="Gilroy R."/>
        </authorList>
    </citation>
    <scope>NUCLEOTIDE SEQUENCE</scope>
    <source>
        <strain evidence="7">ChiSjej1B19-3389</strain>
    </source>
</reference>
<name>A0A9D0ZIW3_9FIRM</name>
<keyword evidence="3" id="KW-0677">Repeat</keyword>
<accession>A0A9D0ZIW3</accession>
<dbReference type="InterPro" id="IPR008965">
    <property type="entry name" value="CBM2/CBM3_carb-bd_dom_sf"/>
</dbReference>
<gene>
    <name evidence="7" type="ORF">IAD32_08240</name>
</gene>
<keyword evidence="2" id="KW-0964">Secreted</keyword>